<evidence type="ECO:0000256" key="1">
    <source>
        <dbReference type="ARBA" id="ARBA00022468"/>
    </source>
</evidence>
<gene>
    <name evidence="5" type="ORF">BASA50_009014</name>
</gene>
<evidence type="ECO:0000259" key="4">
    <source>
        <dbReference type="PROSITE" id="PS50085"/>
    </source>
</evidence>
<evidence type="ECO:0000313" key="6">
    <source>
        <dbReference type="Proteomes" id="UP001648503"/>
    </source>
</evidence>
<dbReference type="InterPro" id="IPR035974">
    <property type="entry name" value="Rap/Ran-GAP_sf"/>
</dbReference>
<dbReference type="InterPro" id="IPR046859">
    <property type="entry name" value="RGPA/RALGAPB_N"/>
</dbReference>
<keyword evidence="6" id="KW-1185">Reference proteome</keyword>
<dbReference type="SUPFAM" id="SSF111347">
    <property type="entry name" value="Rap/Ran-GAP"/>
    <property type="match status" value="1"/>
</dbReference>
<proteinExistence type="predicted"/>
<evidence type="ECO:0000313" key="5">
    <source>
        <dbReference type="EMBL" id="KAH6591013.1"/>
    </source>
</evidence>
<feature type="domain" description="Rap-GAP" evidence="4">
    <location>
        <begin position="1484"/>
        <end position="1690"/>
    </location>
</feature>
<dbReference type="PROSITE" id="PS50085">
    <property type="entry name" value="RAPGAP"/>
    <property type="match status" value="1"/>
</dbReference>
<dbReference type="InterPro" id="IPR027107">
    <property type="entry name" value="Tuberin/Ral-act_asu"/>
</dbReference>
<reference evidence="5 6" key="1">
    <citation type="submission" date="2021-02" db="EMBL/GenBank/DDBJ databases">
        <title>Variation within the Batrachochytrium salamandrivorans European outbreak.</title>
        <authorList>
            <person name="Kelly M."/>
            <person name="Pasmans F."/>
            <person name="Shea T.P."/>
            <person name="Munoz J.F."/>
            <person name="Carranza S."/>
            <person name="Cuomo C.A."/>
            <person name="Martel A."/>
        </authorList>
    </citation>
    <scope>NUCLEOTIDE SEQUENCE [LARGE SCALE GENOMIC DNA]</scope>
    <source>
        <strain evidence="5 6">AMFP18/2</strain>
    </source>
</reference>
<dbReference type="InterPro" id="IPR016024">
    <property type="entry name" value="ARM-type_fold"/>
</dbReference>
<dbReference type="Pfam" id="PF02145">
    <property type="entry name" value="Rap_GAP"/>
    <property type="match status" value="1"/>
</dbReference>
<keyword evidence="1" id="KW-0343">GTPase activation</keyword>
<feature type="compositionally biased region" description="Basic and acidic residues" evidence="3">
    <location>
        <begin position="677"/>
        <end position="691"/>
    </location>
</feature>
<protein>
    <recommendedName>
        <fullName evidence="4">Rap-GAP domain-containing protein</fullName>
    </recommendedName>
</protein>
<sequence>MPDERRLERLLKKAKPFLDEKQKAKSRLKSLVTFLEGTTEPDHIRFFQDHGRTIYNLVLECLAYRVSRICEKVERTYSSTNKDTIDLLEILSVLGKYINCVDSKALLEWTAPSIIGVFELFLATGCHQRFRVEGLRLLLQYISASGTYQSDEYTQLYSDAIQLDLFEPACPSLSDWQQNNPSEEEIPSFSQSSLSSRWIGKGRGSLLQNPIRVIKRGSTEGDATQAVFPLSIPKDTILYPVPWATQTDQCELIDEILQNLMNLATALAFSIPQLEYSPTSLSDALAGIIGQRMSSMWLIFRKTYLRLLFPSVSRYVGIEIQDNQGFEHCPPQILQKLVRFIVRTVSPNISVSTVMSPPEFAAAAITDVILAENGSIDTVQEIIKQALRLPTSFYKTTQSALFVIVSWLSSSPEQNSPGLESNSALQKEEEEIDMCDTITLRERQINRKLRKYIKNIQLVFTPKPVFPEQHENQIAVYQDAFDIYRAMASDSFVPLEPEIWKLMMTTLLEIQSDLFQDPVLMKSSPALIHTVAETVLTVWIRSRSTDEQLWKKLRVEVTKLLSWKDYVKAWAGIMIKLTHTMAEKVYDFDVSLGASRAVPSEKENSRFRSGRKTIGKGKNLKDLAAAIGDGAKISSHISDQPSTPLTNQSTGVWEFSTLKDSRFLEKLSIPPPSPNIDKGRKEGCASQDSRDSTLLVSKETRPYILHAYLREKAIQYAVSSNLNLFELVVDEDSISRCIVANHKIHYISECFVSIKSIDWLNSNNSLWIWKSILCTIGRVSEIKTPEIHYEAILCISQVWDLLEKIRESQKFDNVHMPSLFDFAATLFDVTYLPIEFVNSIVVAVGCISRIMCRRHDQVFSEEYYIHYYRILDKWLSGTSSAVISSILLNTQRIFTLSLPGSCILIPRFLKSIHFMTSQKDIPDAVSTASIQILSSLVCMKSSTVSPADELPTISPRKMYPADTPSMAKPRIYEESSSNPITDLSFLNPSTIKSDLFDLVVKMLRSYSPGKDETKVPFIEQITWTLGVMAFEECLISTGRRDMLAVHNCIGVLLDNLSLSVPRLARSVIDCFTLFAHNYDILKLEMDLVHQIIDRIVIGISENLQFDEKTRKQTQKVNESAVIVSMLFRCLVDWLSCAPKSVMTNPNIALRVSEVIEEAVHVSSIGIDAQYASGTFRVNSTENISAPEVREQTSSKKETLLSFKTIRACAENAMMHLLHHVDNFAPTNGPAMMNSHISEPSYDQDENHNIQIFAYNDNALLSFIDLQKGSHCRIIMRDCTGKYVWDVRPFYKSIGEVEPVDSFDLPASVPAQKPYGSAAQFKFNDNVSFLMEDACMDLDSSDSESQSLLSTTTNVRTSDALEQLLIRIGKQHVDCLLETQPDKLNTPSKKLVDRRAELVEVSLALENQVTEESGQLCKSVLAHNGAVLPCCQTFIKASPIAPKTNDSVVPISRLLLSQMGFLTFDFMKSGDLHLLSKTPSLTRDIKGLDRKYSRDVAKVAVIYIAPGQEDEYAIFHNSGGSAAYNSFVSSLGWEVDLEKHSGYLGGLERNMVSGGVATYFCTSTLEIMFHDITKMPTDPADPKQLKKKRHIGNDHVHVIWNEHYRDYKWKTIGGDFGNAQIAITPLSNGMYSVDIYRDESVRPFGLLQSRMVVSKMALGPLVRSTADSAYRAALLPGNDKSAVDQHPFSWA</sequence>
<dbReference type="EMBL" id="JAFCIX010000418">
    <property type="protein sequence ID" value="KAH6591013.1"/>
    <property type="molecule type" value="Genomic_DNA"/>
</dbReference>
<dbReference type="InterPro" id="IPR000331">
    <property type="entry name" value="Rap/Ran_GAP_dom"/>
</dbReference>
<organism evidence="5 6">
    <name type="scientific">Batrachochytrium salamandrivorans</name>
    <dbReference type="NCBI Taxonomy" id="1357716"/>
    <lineage>
        <taxon>Eukaryota</taxon>
        <taxon>Fungi</taxon>
        <taxon>Fungi incertae sedis</taxon>
        <taxon>Chytridiomycota</taxon>
        <taxon>Chytridiomycota incertae sedis</taxon>
        <taxon>Chytridiomycetes</taxon>
        <taxon>Rhizophydiales</taxon>
        <taxon>Rhizophydiales incertae sedis</taxon>
        <taxon>Batrachochytrium</taxon>
    </lineage>
</organism>
<comment type="caution">
    <text evidence="5">The sequence shown here is derived from an EMBL/GenBank/DDBJ whole genome shotgun (WGS) entry which is preliminary data.</text>
</comment>
<feature type="region of interest" description="Disordered" evidence="3">
    <location>
        <begin position="668"/>
        <end position="691"/>
    </location>
</feature>
<dbReference type="SUPFAM" id="SSF48371">
    <property type="entry name" value="ARM repeat"/>
    <property type="match status" value="1"/>
</dbReference>
<dbReference type="PANTHER" id="PTHR10063:SF11">
    <property type="entry name" value="RHO GTPASE-ACTIVATING PROTEIN CG5521-RELATED"/>
    <property type="match status" value="1"/>
</dbReference>
<keyword evidence="2" id="KW-0597">Phosphoprotein</keyword>
<dbReference type="PANTHER" id="PTHR10063">
    <property type="entry name" value="TUBERIN"/>
    <property type="match status" value="1"/>
</dbReference>
<name>A0ABQ8F5H3_9FUNG</name>
<dbReference type="Proteomes" id="UP001648503">
    <property type="component" value="Unassembled WGS sequence"/>
</dbReference>
<evidence type="ECO:0000256" key="3">
    <source>
        <dbReference type="SAM" id="MobiDB-lite"/>
    </source>
</evidence>
<dbReference type="Gene3D" id="3.40.50.11210">
    <property type="entry name" value="Rap/Ran-GAP"/>
    <property type="match status" value="1"/>
</dbReference>
<dbReference type="Pfam" id="PF20412">
    <property type="entry name" value="RALGAPB_N"/>
    <property type="match status" value="1"/>
</dbReference>
<accession>A0ABQ8F5H3</accession>
<evidence type="ECO:0000256" key="2">
    <source>
        <dbReference type="ARBA" id="ARBA00022553"/>
    </source>
</evidence>